<feature type="transmembrane region" description="Helical" evidence="6">
    <location>
        <begin position="194"/>
        <end position="213"/>
    </location>
</feature>
<evidence type="ECO:0000256" key="3">
    <source>
        <dbReference type="ARBA" id="ARBA00022692"/>
    </source>
</evidence>
<evidence type="ECO:0000256" key="6">
    <source>
        <dbReference type="SAM" id="Phobius"/>
    </source>
</evidence>
<feature type="transmembrane region" description="Helical" evidence="6">
    <location>
        <begin position="12"/>
        <end position="45"/>
    </location>
</feature>
<evidence type="ECO:0000313" key="8">
    <source>
        <dbReference type="Proteomes" id="UP000001505"/>
    </source>
</evidence>
<organism evidence="7 8">
    <name type="scientific">Waddlia chondrophila (strain ATCC VR-1470 / WSU 86-1044)</name>
    <dbReference type="NCBI Taxonomy" id="716544"/>
    <lineage>
        <taxon>Bacteria</taxon>
        <taxon>Pseudomonadati</taxon>
        <taxon>Chlamydiota</taxon>
        <taxon>Chlamydiia</taxon>
        <taxon>Parachlamydiales</taxon>
        <taxon>Waddliaceae</taxon>
        <taxon>Waddlia</taxon>
    </lineage>
</organism>
<keyword evidence="4 6" id="KW-1133">Transmembrane helix</keyword>
<keyword evidence="3 6" id="KW-0812">Transmembrane</keyword>
<dbReference type="GO" id="GO:0055085">
    <property type="term" value="P:transmembrane transport"/>
    <property type="evidence" value="ECO:0007669"/>
    <property type="project" value="TreeGrafter"/>
</dbReference>
<dbReference type="eggNOG" id="COG0628">
    <property type="taxonomic scope" value="Bacteria"/>
</dbReference>
<gene>
    <name evidence="7" type="ordered locus">wcw_0904</name>
</gene>
<dbReference type="OrthoDB" id="9793390at2"/>
<dbReference type="RefSeq" id="WP_013181980.1">
    <property type="nucleotide sequence ID" value="NC_014225.1"/>
</dbReference>
<evidence type="ECO:0000256" key="1">
    <source>
        <dbReference type="ARBA" id="ARBA00004141"/>
    </source>
</evidence>
<dbReference type="HOGENOM" id="CLU_031275_0_0_0"/>
<evidence type="ECO:0000313" key="7">
    <source>
        <dbReference type="EMBL" id="ADI38266.1"/>
    </source>
</evidence>
<dbReference type="Pfam" id="PF01594">
    <property type="entry name" value="AI-2E_transport"/>
    <property type="match status" value="1"/>
</dbReference>
<reference evidence="7 8" key="1">
    <citation type="journal article" date="2010" name="PLoS ONE">
        <title>The Waddlia genome: a window into chlamydial biology.</title>
        <authorList>
            <person name="Bertelli C."/>
            <person name="Collyn F."/>
            <person name="Croxatto A."/>
            <person name="Ruckert C."/>
            <person name="Polkinghorne A."/>
            <person name="Kebbi-Beghdadi C."/>
            <person name="Goesmann A."/>
            <person name="Vaughan L."/>
            <person name="Greub G."/>
        </authorList>
    </citation>
    <scope>NUCLEOTIDE SEQUENCE [LARGE SCALE GENOMIC DNA]</scope>
    <source>
        <strain evidence="8">ATCC VR-1470 / WSU 86-1044</strain>
    </source>
</reference>
<evidence type="ECO:0000256" key="5">
    <source>
        <dbReference type="ARBA" id="ARBA00023136"/>
    </source>
</evidence>
<dbReference type="AlphaFoldDB" id="D6YVV5"/>
<dbReference type="KEGG" id="wch:wcw_0904"/>
<dbReference type="PANTHER" id="PTHR21716">
    <property type="entry name" value="TRANSMEMBRANE PROTEIN"/>
    <property type="match status" value="1"/>
</dbReference>
<dbReference type="Proteomes" id="UP000001505">
    <property type="component" value="Chromosome"/>
</dbReference>
<evidence type="ECO:0000256" key="4">
    <source>
        <dbReference type="ARBA" id="ARBA00022989"/>
    </source>
</evidence>
<dbReference type="PANTHER" id="PTHR21716:SF64">
    <property type="entry name" value="AI-2 TRANSPORT PROTEIN TQSA"/>
    <property type="match status" value="1"/>
</dbReference>
<dbReference type="EMBL" id="CP001928">
    <property type="protein sequence ID" value="ADI38266.1"/>
    <property type="molecule type" value="Genomic_DNA"/>
</dbReference>
<dbReference type="STRING" id="716544.wcw_0904"/>
<comment type="similarity">
    <text evidence="2">Belongs to the autoinducer-2 exporter (AI-2E) (TC 2.A.86) family.</text>
</comment>
<accession>D6YVV5</accession>
<dbReference type="GO" id="GO:0016020">
    <property type="term" value="C:membrane"/>
    <property type="evidence" value="ECO:0007669"/>
    <property type="project" value="UniProtKB-SubCell"/>
</dbReference>
<name>D6YVV5_WADCW</name>
<feature type="transmembrane region" description="Helical" evidence="6">
    <location>
        <begin position="285"/>
        <end position="318"/>
    </location>
</feature>
<proteinExistence type="inferred from homology"/>
<keyword evidence="8" id="KW-1185">Reference proteome</keyword>
<comment type="subcellular location">
    <subcellularLocation>
        <location evidence="1">Membrane</location>
        <topology evidence="1">Multi-pass membrane protein</topology>
    </subcellularLocation>
</comment>
<protein>
    <submittedName>
        <fullName evidence="7">Putative membrane protein</fullName>
    </submittedName>
</protein>
<feature type="transmembrane region" description="Helical" evidence="6">
    <location>
        <begin position="219"/>
        <end position="240"/>
    </location>
</feature>
<evidence type="ECO:0000256" key="2">
    <source>
        <dbReference type="ARBA" id="ARBA00009773"/>
    </source>
</evidence>
<sequence>MRGLLRFTLSFILVYMIVSIMIAGQAFFIPFLIALIISYFIIALAEWVKKIFRLPMPLAYIAAFSGILVFFYIVSTIVTNNVQSLIELAPVYQKKLEEVMNAVSDRFHFSKPNYQDMFREFNFGSILGSIALMIRDVARNAGVITLYVIFMIIEYYYFHDKMKAFFKTQKSLESAEQIASKIARKTQSYLRLKTLMSLVTAVLSYVLMIAVGVDFAEFWALLIFFLNYIPTIGSIVATAFPCLLTILQFQSFWPFAIISVGLISTQFIIGNIIEPRVMGKQFNLSGLVILVSLTISGTIWGITGMFLCVPILMITSIILNSFSKTRPIAILLSQTGDLEN</sequence>
<dbReference type="InterPro" id="IPR002549">
    <property type="entry name" value="AI-2E-like"/>
</dbReference>
<feature type="transmembrane region" description="Helical" evidence="6">
    <location>
        <begin position="137"/>
        <end position="158"/>
    </location>
</feature>
<feature type="transmembrane region" description="Helical" evidence="6">
    <location>
        <begin position="252"/>
        <end position="273"/>
    </location>
</feature>
<feature type="transmembrane region" description="Helical" evidence="6">
    <location>
        <begin position="57"/>
        <end position="78"/>
    </location>
</feature>
<keyword evidence="5 6" id="KW-0472">Membrane</keyword>